<evidence type="ECO:0000313" key="2">
    <source>
        <dbReference type="Proteomes" id="UP000465712"/>
    </source>
</evidence>
<dbReference type="EMBL" id="WXWW01000216">
    <property type="protein sequence ID" value="NAW66506.1"/>
    <property type="molecule type" value="Genomic_DNA"/>
</dbReference>
<dbReference type="AlphaFoldDB" id="A0A7X4WD43"/>
<dbReference type="OrthoDB" id="6996126at2"/>
<organism evidence="1 2">
    <name type="scientific">Photobacterium halotolerans</name>
    <dbReference type="NCBI Taxonomy" id="265726"/>
    <lineage>
        <taxon>Bacteria</taxon>
        <taxon>Pseudomonadati</taxon>
        <taxon>Pseudomonadota</taxon>
        <taxon>Gammaproteobacteria</taxon>
        <taxon>Vibrionales</taxon>
        <taxon>Vibrionaceae</taxon>
        <taxon>Photobacterium</taxon>
    </lineage>
</organism>
<dbReference type="RefSeq" id="WP_161445919.1">
    <property type="nucleotide sequence ID" value="NZ_WXWU01000105.1"/>
</dbReference>
<reference evidence="1 2" key="1">
    <citation type="submission" date="2017-05" db="EMBL/GenBank/DDBJ databases">
        <title>High clonality and local adaptation shapes Vibrionaceae linages within an endangered oasis.</title>
        <authorList>
            <person name="Vazquez-Rosas-Landa M."/>
        </authorList>
    </citation>
    <scope>NUCLEOTIDE SEQUENCE [LARGE SCALE GENOMIC DNA]</scope>
    <source>
        <strain evidence="1 2">P46_P4S1P180</strain>
    </source>
</reference>
<comment type="caution">
    <text evidence="1">The sequence shown here is derived from an EMBL/GenBank/DDBJ whole genome shotgun (WGS) entry which is preliminary data.</text>
</comment>
<evidence type="ECO:0000313" key="1">
    <source>
        <dbReference type="EMBL" id="NAW66506.1"/>
    </source>
</evidence>
<name>A0A7X4WD43_9GAMM</name>
<sequence>MRKTDKKTDNQIRIVLTEVCDHALGTYPGFQWLTHLVDYSHFPDSLKVVCVFDTNANLSHFYDDAGNPVLEALIVKKLAAVGVRLNRPSAHITYDTEENCKRENKGKWAHRLG</sequence>
<protein>
    <submittedName>
        <fullName evidence="1">Fis family transcriptional regulator</fullName>
    </submittedName>
</protein>
<gene>
    <name evidence="1" type="ORF">CAG72_14935</name>
</gene>
<proteinExistence type="predicted"/>
<dbReference type="Proteomes" id="UP000465712">
    <property type="component" value="Unassembled WGS sequence"/>
</dbReference>
<accession>A0A7X4WD43</accession>